<keyword evidence="8" id="KW-1185">Reference proteome</keyword>
<feature type="region of interest" description="Disordered" evidence="5">
    <location>
        <begin position="1"/>
        <end position="39"/>
    </location>
</feature>
<name>A0A7R8UE30_HERIL</name>
<feature type="compositionally biased region" description="Low complexity" evidence="5">
    <location>
        <begin position="200"/>
        <end position="219"/>
    </location>
</feature>
<evidence type="ECO:0000256" key="2">
    <source>
        <dbReference type="ARBA" id="ARBA00023125"/>
    </source>
</evidence>
<feature type="compositionally biased region" description="Basic and acidic residues" evidence="5">
    <location>
        <begin position="482"/>
        <end position="494"/>
    </location>
</feature>
<dbReference type="OrthoDB" id="498543at2759"/>
<evidence type="ECO:0000313" key="7">
    <source>
        <dbReference type="EMBL" id="CAD7079013.1"/>
    </source>
</evidence>
<feature type="compositionally biased region" description="Acidic residues" evidence="5">
    <location>
        <begin position="18"/>
        <end position="28"/>
    </location>
</feature>
<feature type="compositionally biased region" description="Basic and acidic residues" evidence="5">
    <location>
        <begin position="390"/>
        <end position="401"/>
    </location>
</feature>
<dbReference type="InterPro" id="IPR036910">
    <property type="entry name" value="HMG_box_dom_sf"/>
</dbReference>
<dbReference type="InParanoid" id="A0A7R8UE30"/>
<feature type="domain" description="HMG box" evidence="6">
    <location>
        <begin position="296"/>
        <end position="362"/>
    </location>
</feature>
<feature type="region of interest" description="Disordered" evidence="5">
    <location>
        <begin position="379"/>
        <end position="598"/>
    </location>
</feature>
<dbReference type="InterPro" id="IPR009071">
    <property type="entry name" value="HMG_box_dom"/>
</dbReference>
<feature type="DNA-binding region" description="HMG box" evidence="4">
    <location>
        <begin position="296"/>
        <end position="362"/>
    </location>
</feature>
<evidence type="ECO:0000313" key="8">
    <source>
        <dbReference type="Proteomes" id="UP000594454"/>
    </source>
</evidence>
<dbReference type="Pfam" id="PF00505">
    <property type="entry name" value="HMG_box"/>
    <property type="match status" value="2"/>
</dbReference>
<dbReference type="InterPro" id="IPR051762">
    <property type="entry name" value="UBF1"/>
</dbReference>
<accession>A0A7R8UE30</accession>
<dbReference type="SUPFAM" id="SSF47095">
    <property type="entry name" value="HMG-box"/>
    <property type="match status" value="2"/>
</dbReference>
<evidence type="ECO:0000256" key="5">
    <source>
        <dbReference type="SAM" id="MobiDB-lite"/>
    </source>
</evidence>
<feature type="compositionally biased region" description="Basic and acidic residues" evidence="5">
    <location>
        <begin position="554"/>
        <end position="571"/>
    </location>
</feature>
<gene>
    <name evidence="7" type="ORF">HERILL_LOCUS2247</name>
</gene>
<dbReference type="OMA" id="ACADEWK"/>
<organism evidence="7 8">
    <name type="scientific">Hermetia illucens</name>
    <name type="common">Black soldier fly</name>
    <dbReference type="NCBI Taxonomy" id="343691"/>
    <lineage>
        <taxon>Eukaryota</taxon>
        <taxon>Metazoa</taxon>
        <taxon>Ecdysozoa</taxon>
        <taxon>Arthropoda</taxon>
        <taxon>Hexapoda</taxon>
        <taxon>Insecta</taxon>
        <taxon>Pterygota</taxon>
        <taxon>Neoptera</taxon>
        <taxon>Endopterygota</taxon>
        <taxon>Diptera</taxon>
        <taxon>Brachycera</taxon>
        <taxon>Stratiomyomorpha</taxon>
        <taxon>Stratiomyidae</taxon>
        <taxon>Hermetiinae</taxon>
        <taxon>Hermetia</taxon>
    </lineage>
</organism>
<dbReference type="PROSITE" id="PS50118">
    <property type="entry name" value="HMG_BOX_2"/>
    <property type="match status" value="2"/>
</dbReference>
<feature type="compositionally biased region" description="Polar residues" evidence="5">
    <location>
        <begin position="572"/>
        <end position="590"/>
    </location>
</feature>
<evidence type="ECO:0000256" key="1">
    <source>
        <dbReference type="ARBA" id="ARBA00004123"/>
    </source>
</evidence>
<dbReference type="EMBL" id="LR899009">
    <property type="protein sequence ID" value="CAD7079013.1"/>
    <property type="molecule type" value="Genomic_DNA"/>
</dbReference>
<dbReference type="AlphaFoldDB" id="A0A7R8UE30"/>
<sequence length="684" mass="78436">MRQRSKSISVPAASYEQSESESDSDISMEDSKVKDKKSHINESTNKLSWPVEDRILLLCKLKGLIPWNDNIPFDERLKAINWNHATFKNYTAQDVKEEFNQILKKARTFRLLEEIIEEKHKEMIPKLGVEKPVPAFALFIRENKDQIEQASKSFSKKGSFTQVAGDMFNKCNEKVRDEYKHQANKMKEEYRRTMAAYELPKQSPSSKNNSQSKTNNQNKDVPVKLFIQTKLLENPKASKLALRQEYIGLPKNKKLKWILRWLGLEKGAKANLKQYLKCKEMLTKQEMELFNEYEGRPRSITAYHLFMRSKLSNKISPDIKNREAFKACADEWKTLPEDEKAKYLSEAKQIRKNYTVDITRFVSSLPTDRHEFEIKALSSKEAGSGKIQRSKLDAGINDHKSSNNTSRFDLYSDDSNDDFSEQDEDETVFQCNTSVLLDQGNDKVSSDDDSEDEDALQHKSSDKIPQKKTKNDTPNLQSPTKRRSEKEAPIKKSVYDSSDDDDGDALDISRGQGKSKNVLLSPQKSSEPAGYDSKKNKRKHKDLIGQSPLANSTIKKEETVAKKVKRMKEESISQGSDYSFDLESSQSRNNCGGDRSDKLKKKYKKLLAIKPPETLMEYYSVHHFGGSIKKAKKAWNLLDEEAKSECSDQFEAAKQKYIKKFKLFANALTAMELSQFSEELGANQ</sequence>
<keyword evidence="2 4" id="KW-0238">DNA-binding</keyword>
<evidence type="ECO:0000259" key="6">
    <source>
        <dbReference type="PROSITE" id="PS50118"/>
    </source>
</evidence>
<reference evidence="7 8" key="1">
    <citation type="submission" date="2020-11" db="EMBL/GenBank/DDBJ databases">
        <authorList>
            <person name="Wallbank WR R."/>
            <person name="Pardo Diaz C."/>
            <person name="Kozak K."/>
            <person name="Martin S."/>
            <person name="Jiggins C."/>
            <person name="Moest M."/>
            <person name="Warren A I."/>
            <person name="Generalovic N T."/>
            <person name="Byers J.R.P. K."/>
            <person name="Montejo-Kovacevich G."/>
            <person name="Yen C E."/>
        </authorList>
    </citation>
    <scope>NUCLEOTIDE SEQUENCE [LARGE SCALE GENOMIC DNA]</scope>
</reference>
<dbReference type="GO" id="GO:0003677">
    <property type="term" value="F:DNA binding"/>
    <property type="evidence" value="ECO:0007669"/>
    <property type="project" value="UniProtKB-UniRule"/>
</dbReference>
<keyword evidence="3 4" id="KW-0539">Nucleus</keyword>
<protein>
    <recommendedName>
        <fullName evidence="6">HMG box domain-containing protein</fullName>
    </recommendedName>
</protein>
<evidence type="ECO:0000256" key="4">
    <source>
        <dbReference type="PROSITE-ProRule" id="PRU00267"/>
    </source>
</evidence>
<feature type="DNA-binding region" description="HMG box" evidence="4">
    <location>
        <begin position="129"/>
        <end position="198"/>
    </location>
</feature>
<dbReference type="SMART" id="SM00398">
    <property type="entry name" value="HMG"/>
    <property type="match status" value="2"/>
</dbReference>
<dbReference type="PANTHER" id="PTHR46318:SF3">
    <property type="entry name" value="UPSTREAM BINDING TRANSCRIPTION FACTOR"/>
    <property type="match status" value="1"/>
</dbReference>
<feature type="compositionally biased region" description="Polar residues" evidence="5">
    <location>
        <begin position="512"/>
        <end position="526"/>
    </location>
</feature>
<dbReference type="GO" id="GO:0005634">
    <property type="term" value="C:nucleus"/>
    <property type="evidence" value="ECO:0007669"/>
    <property type="project" value="UniProtKB-SubCell"/>
</dbReference>
<dbReference type="Gene3D" id="1.10.30.10">
    <property type="entry name" value="High mobility group box domain"/>
    <property type="match status" value="2"/>
</dbReference>
<dbReference type="CDD" id="cd00084">
    <property type="entry name" value="HMG-box_SF"/>
    <property type="match status" value="1"/>
</dbReference>
<feature type="compositionally biased region" description="Acidic residues" evidence="5">
    <location>
        <begin position="411"/>
        <end position="427"/>
    </location>
</feature>
<dbReference type="Proteomes" id="UP000594454">
    <property type="component" value="Chromosome 1"/>
</dbReference>
<comment type="subcellular location">
    <subcellularLocation>
        <location evidence="1">Nucleus</location>
    </subcellularLocation>
</comment>
<proteinExistence type="predicted"/>
<dbReference type="PANTHER" id="PTHR46318">
    <property type="entry name" value="UPSTREAM BINDING TRANSCRIPTION FACTOR"/>
    <property type="match status" value="1"/>
</dbReference>
<feature type="region of interest" description="Disordered" evidence="5">
    <location>
        <begin position="199"/>
        <end position="219"/>
    </location>
</feature>
<evidence type="ECO:0000256" key="3">
    <source>
        <dbReference type="ARBA" id="ARBA00023242"/>
    </source>
</evidence>
<feature type="domain" description="HMG box" evidence="6">
    <location>
        <begin position="129"/>
        <end position="198"/>
    </location>
</feature>
<feature type="compositionally biased region" description="Basic and acidic residues" evidence="5">
    <location>
        <begin position="455"/>
        <end position="471"/>
    </location>
</feature>